<keyword evidence="6 7" id="KW-0472">Membrane</keyword>
<evidence type="ECO:0000256" key="5">
    <source>
        <dbReference type="ARBA" id="ARBA00022989"/>
    </source>
</evidence>
<feature type="transmembrane region" description="Helical" evidence="7">
    <location>
        <begin position="68"/>
        <end position="96"/>
    </location>
</feature>
<comment type="similarity">
    <text evidence="2 7">Belongs to the UPF0056 (MarC) family.</text>
</comment>
<feature type="transmembrane region" description="Helical" evidence="7">
    <location>
        <begin position="184"/>
        <end position="204"/>
    </location>
</feature>
<keyword evidence="3" id="KW-1003">Cell membrane</keyword>
<protein>
    <recommendedName>
        <fullName evidence="7">UPF0056 membrane protein</fullName>
    </recommendedName>
</protein>
<keyword evidence="5 7" id="KW-1133">Transmembrane helix</keyword>
<feature type="transmembrane region" description="Helical" evidence="7">
    <location>
        <begin position="14"/>
        <end position="33"/>
    </location>
</feature>
<sequence>MSVMTEYAMYAKTFIGILSIVNPLGAIPVFLSLSVDRSPDECRKIARISAVAVAVILLAAAWTGDTMLAFFGISLPAFRTGGGLLILLMAIAMMHARQSHAKQSPEEADANLEKDDIAVVPLAIPLMAGPGAISLVIVEAHHAAATGLMERLLLSGCIVLVACAAWLSLRLAEPIGKRLGTTGLNIGIRIMGLLLCAIGVQMIAEGLKQLFPALG</sequence>
<feature type="transmembrane region" description="Helical" evidence="7">
    <location>
        <begin position="152"/>
        <end position="172"/>
    </location>
</feature>
<dbReference type="AlphaFoldDB" id="A0A915U387"/>
<dbReference type="EMBL" id="AP024233">
    <property type="protein sequence ID" value="BCO10561.1"/>
    <property type="molecule type" value="Genomic_DNA"/>
</dbReference>
<evidence type="ECO:0000256" key="7">
    <source>
        <dbReference type="RuleBase" id="RU362048"/>
    </source>
</evidence>
<gene>
    <name evidence="8" type="ORF">GF1_29370</name>
</gene>
<dbReference type="PANTHER" id="PTHR33508">
    <property type="entry name" value="UPF0056 MEMBRANE PROTEIN YHCE"/>
    <property type="match status" value="1"/>
</dbReference>
<name>A0A915U387_9BACT</name>
<evidence type="ECO:0000256" key="4">
    <source>
        <dbReference type="ARBA" id="ARBA00022692"/>
    </source>
</evidence>
<evidence type="ECO:0000313" key="8">
    <source>
        <dbReference type="EMBL" id="BCO10561.1"/>
    </source>
</evidence>
<feature type="transmembrane region" description="Helical" evidence="7">
    <location>
        <begin position="45"/>
        <end position="62"/>
    </location>
</feature>
<dbReference type="InterPro" id="IPR002771">
    <property type="entry name" value="Multi_antbiot-R_MarC"/>
</dbReference>
<dbReference type="GO" id="GO:0005886">
    <property type="term" value="C:plasma membrane"/>
    <property type="evidence" value="ECO:0007669"/>
    <property type="project" value="UniProtKB-SubCell"/>
</dbReference>
<dbReference type="KEGG" id="ddu:GF1_29370"/>
<dbReference type="Proteomes" id="UP001063350">
    <property type="component" value="Chromosome"/>
</dbReference>
<dbReference type="RefSeq" id="WP_267927288.1">
    <property type="nucleotide sequence ID" value="NZ_AP024233.1"/>
</dbReference>
<feature type="transmembrane region" description="Helical" evidence="7">
    <location>
        <begin position="117"/>
        <end position="140"/>
    </location>
</feature>
<organism evidence="8 9">
    <name type="scientific">Desulfolithobacter dissulfuricans</name>
    <dbReference type="NCBI Taxonomy" id="2795293"/>
    <lineage>
        <taxon>Bacteria</taxon>
        <taxon>Pseudomonadati</taxon>
        <taxon>Thermodesulfobacteriota</taxon>
        <taxon>Desulfobulbia</taxon>
        <taxon>Desulfobulbales</taxon>
        <taxon>Desulfobulbaceae</taxon>
        <taxon>Desulfolithobacter</taxon>
    </lineage>
</organism>
<reference evidence="8" key="1">
    <citation type="submission" date="2020-12" db="EMBL/GenBank/DDBJ databases">
        <title>Desulfobium dissulfuricans gen. nov., sp. nov., a novel mesophilic, sulfate-reducing bacterium isolated from a deep-sea hydrothermal vent.</title>
        <authorList>
            <person name="Hashimoto Y."/>
            <person name="Tame A."/>
            <person name="Sawayama S."/>
            <person name="Miyazaki J."/>
            <person name="Takai K."/>
            <person name="Nakagawa S."/>
        </authorList>
    </citation>
    <scope>NUCLEOTIDE SEQUENCE</scope>
    <source>
        <strain evidence="8">GF1</strain>
    </source>
</reference>
<evidence type="ECO:0000256" key="3">
    <source>
        <dbReference type="ARBA" id="ARBA00022475"/>
    </source>
</evidence>
<dbReference type="Pfam" id="PF01914">
    <property type="entry name" value="MarC"/>
    <property type="match status" value="1"/>
</dbReference>
<keyword evidence="9" id="KW-1185">Reference proteome</keyword>
<comment type="subcellular location">
    <subcellularLocation>
        <location evidence="1 7">Cell membrane</location>
        <topology evidence="1 7">Multi-pass membrane protein</topology>
    </subcellularLocation>
</comment>
<dbReference type="PANTHER" id="PTHR33508:SF1">
    <property type="entry name" value="UPF0056 MEMBRANE PROTEIN YHCE"/>
    <property type="match status" value="1"/>
</dbReference>
<evidence type="ECO:0000313" key="9">
    <source>
        <dbReference type="Proteomes" id="UP001063350"/>
    </source>
</evidence>
<keyword evidence="4 7" id="KW-0812">Transmembrane</keyword>
<evidence type="ECO:0000256" key="6">
    <source>
        <dbReference type="ARBA" id="ARBA00023136"/>
    </source>
</evidence>
<evidence type="ECO:0000256" key="2">
    <source>
        <dbReference type="ARBA" id="ARBA00009784"/>
    </source>
</evidence>
<accession>A0A915U387</accession>
<evidence type="ECO:0000256" key="1">
    <source>
        <dbReference type="ARBA" id="ARBA00004651"/>
    </source>
</evidence>
<proteinExistence type="inferred from homology"/>
<dbReference type="NCBIfam" id="TIGR00427">
    <property type="entry name" value="NAAT family transporter"/>
    <property type="match status" value="1"/>
</dbReference>